<dbReference type="EMBL" id="CAUYUJ010019949">
    <property type="protein sequence ID" value="CAK0894803.1"/>
    <property type="molecule type" value="Genomic_DNA"/>
</dbReference>
<evidence type="ECO:0000313" key="2">
    <source>
        <dbReference type="EMBL" id="CAK0894803.1"/>
    </source>
</evidence>
<dbReference type="Proteomes" id="UP001189429">
    <property type="component" value="Unassembled WGS sequence"/>
</dbReference>
<name>A0ABN9XAK7_9DINO</name>
<protein>
    <submittedName>
        <fullName evidence="2">Uncharacterized protein</fullName>
    </submittedName>
</protein>
<feature type="compositionally biased region" description="Basic and acidic residues" evidence="1">
    <location>
        <begin position="28"/>
        <end position="39"/>
    </location>
</feature>
<feature type="region of interest" description="Disordered" evidence="1">
    <location>
        <begin position="19"/>
        <end position="47"/>
    </location>
</feature>
<keyword evidence="3" id="KW-1185">Reference proteome</keyword>
<accession>A0ABN9XAK7</accession>
<feature type="region of interest" description="Disordered" evidence="1">
    <location>
        <begin position="224"/>
        <end position="243"/>
    </location>
</feature>
<evidence type="ECO:0000256" key="1">
    <source>
        <dbReference type="SAM" id="MobiDB-lite"/>
    </source>
</evidence>
<comment type="caution">
    <text evidence="2">The sequence shown here is derived from an EMBL/GenBank/DDBJ whole genome shotgun (WGS) entry which is preliminary data.</text>
</comment>
<reference evidence="2" key="1">
    <citation type="submission" date="2023-10" db="EMBL/GenBank/DDBJ databases">
        <authorList>
            <person name="Chen Y."/>
            <person name="Shah S."/>
            <person name="Dougan E. K."/>
            <person name="Thang M."/>
            <person name="Chan C."/>
        </authorList>
    </citation>
    <scope>NUCLEOTIDE SEQUENCE [LARGE SCALE GENOMIC DNA]</scope>
</reference>
<sequence>MGQEHHEWHLRGRRSVFARGPFARQRRERPGHLPPDDHGAGGNPRPAERVAECHNLMSVFGMRVYDMESEQVRRSQADGDGQGSLSGCRLGQKSKHDVLSQMNKEQKSSMDKTTKLVEQTGLMKESACVTFADLDIRDIRDDLWREDAPQFKNQTMECMKLLVEAFSSLSAFPSTSRTSSPSLAASYFDDLAASFQDEQCINQFASVLYDRVFVSEGLSPLSCTTSPPSAAPPRTPTACSPPSTATLYLEDGAAAPSGQG</sequence>
<organism evidence="2 3">
    <name type="scientific">Prorocentrum cordatum</name>
    <dbReference type="NCBI Taxonomy" id="2364126"/>
    <lineage>
        <taxon>Eukaryota</taxon>
        <taxon>Sar</taxon>
        <taxon>Alveolata</taxon>
        <taxon>Dinophyceae</taxon>
        <taxon>Prorocentrales</taxon>
        <taxon>Prorocentraceae</taxon>
        <taxon>Prorocentrum</taxon>
    </lineage>
</organism>
<proteinExistence type="predicted"/>
<evidence type="ECO:0000313" key="3">
    <source>
        <dbReference type="Proteomes" id="UP001189429"/>
    </source>
</evidence>
<feature type="region of interest" description="Disordered" evidence="1">
    <location>
        <begin position="71"/>
        <end position="95"/>
    </location>
</feature>
<gene>
    <name evidence="2" type="ORF">PCOR1329_LOCUS73745</name>
</gene>